<dbReference type="InterPro" id="IPR036282">
    <property type="entry name" value="Glutathione-S-Trfase_C_sf"/>
</dbReference>
<reference evidence="2" key="1">
    <citation type="submission" date="2022-11" db="EMBL/GenBank/DDBJ databases">
        <title>Robbsia betulipollinis sp. nov., isolated from pollen of birch (Betula pendula).</title>
        <authorList>
            <person name="Shi H."/>
            <person name="Ambika Manirajan B."/>
            <person name="Ratering S."/>
            <person name="Geissler-Plaum R."/>
            <person name="Schnell S."/>
        </authorList>
    </citation>
    <scope>NUCLEOTIDE SEQUENCE</scope>
    <source>
        <strain evidence="2">Bb-Pol-6</strain>
    </source>
</reference>
<dbReference type="PANTHER" id="PTHR43968:SF6">
    <property type="entry name" value="GLUTATHIONE S-TRANSFERASE OMEGA"/>
    <property type="match status" value="1"/>
</dbReference>
<dbReference type="CDD" id="cd03049">
    <property type="entry name" value="GST_N_3"/>
    <property type="match status" value="1"/>
</dbReference>
<dbReference type="CDD" id="cd03205">
    <property type="entry name" value="GST_C_6"/>
    <property type="match status" value="1"/>
</dbReference>
<feature type="domain" description="GST N-terminal" evidence="1">
    <location>
        <begin position="1"/>
        <end position="82"/>
    </location>
</feature>
<sequence>MQLMYSATSPYVRKVMIVAQELGLLPRIERLPCAASPVQLDTALAAVNPLAKVPALVLDDGTVLFDSPVICEYLASLQTGQAIFPENGPARWRALRDQALGDGILDAALLVRYESMVRPEMYRWDEWRTGQMAKITRTLDLLETEAAGYDERADIGTIALACALSYLDFRYADLGWRDGRTQLAGWFATFWQREPVQAVMKIQASA</sequence>
<dbReference type="InterPro" id="IPR004045">
    <property type="entry name" value="Glutathione_S-Trfase_N"/>
</dbReference>
<evidence type="ECO:0000313" key="2">
    <source>
        <dbReference type="EMBL" id="MCY0388696.1"/>
    </source>
</evidence>
<dbReference type="PANTHER" id="PTHR43968">
    <property type="match status" value="1"/>
</dbReference>
<dbReference type="Gene3D" id="3.40.30.10">
    <property type="entry name" value="Glutaredoxin"/>
    <property type="match status" value="1"/>
</dbReference>
<protein>
    <submittedName>
        <fullName evidence="2">Glutathione S-transferase N-terminal domain-containing protein</fullName>
    </submittedName>
</protein>
<comment type="caution">
    <text evidence="2">The sequence shown here is derived from an EMBL/GenBank/DDBJ whole genome shotgun (WGS) entry which is preliminary data.</text>
</comment>
<dbReference type="Proteomes" id="UP001082899">
    <property type="component" value="Unassembled WGS sequence"/>
</dbReference>
<dbReference type="InterPro" id="IPR036249">
    <property type="entry name" value="Thioredoxin-like_sf"/>
</dbReference>
<evidence type="ECO:0000259" key="1">
    <source>
        <dbReference type="PROSITE" id="PS50404"/>
    </source>
</evidence>
<evidence type="ECO:0000313" key="3">
    <source>
        <dbReference type="Proteomes" id="UP001082899"/>
    </source>
</evidence>
<dbReference type="InterPro" id="IPR050983">
    <property type="entry name" value="GST_Omega/HSP26"/>
</dbReference>
<dbReference type="PROSITE" id="PS50404">
    <property type="entry name" value="GST_NTER"/>
    <property type="match status" value="1"/>
</dbReference>
<dbReference type="EMBL" id="JAPMXC010000006">
    <property type="protein sequence ID" value="MCY0388696.1"/>
    <property type="molecule type" value="Genomic_DNA"/>
</dbReference>
<dbReference type="SUPFAM" id="SSF52833">
    <property type="entry name" value="Thioredoxin-like"/>
    <property type="match status" value="1"/>
</dbReference>
<dbReference type="SUPFAM" id="SSF47616">
    <property type="entry name" value="GST C-terminal domain-like"/>
    <property type="match status" value="1"/>
</dbReference>
<dbReference type="Gene3D" id="1.20.1050.10">
    <property type="match status" value="1"/>
</dbReference>
<dbReference type="Pfam" id="PF13410">
    <property type="entry name" value="GST_C_2"/>
    <property type="match status" value="1"/>
</dbReference>
<keyword evidence="3" id="KW-1185">Reference proteome</keyword>
<dbReference type="RefSeq" id="WP_267848590.1">
    <property type="nucleotide sequence ID" value="NZ_JAPMXC010000006.1"/>
</dbReference>
<name>A0ABT3ZQ53_9BURK</name>
<accession>A0ABT3ZQ53</accession>
<organism evidence="2 3">
    <name type="scientific">Robbsia betulipollinis</name>
    <dbReference type="NCBI Taxonomy" id="2981849"/>
    <lineage>
        <taxon>Bacteria</taxon>
        <taxon>Pseudomonadati</taxon>
        <taxon>Pseudomonadota</taxon>
        <taxon>Betaproteobacteria</taxon>
        <taxon>Burkholderiales</taxon>
        <taxon>Burkholderiaceae</taxon>
        <taxon>Robbsia</taxon>
    </lineage>
</organism>
<dbReference type="Pfam" id="PF13409">
    <property type="entry name" value="GST_N_2"/>
    <property type="match status" value="1"/>
</dbReference>
<gene>
    <name evidence="2" type="ORF">OVY01_16085</name>
</gene>
<proteinExistence type="predicted"/>